<evidence type="ECO:0000256" key="3">
    <source>
        <dbReference type="ARBA" id="ARBA00022927"/>
    </source>
</evidence>
<dbReference type="InterPro" id="IPR002033">
    <property type="entry name" value="TatC"/>
</dbReference>
<comment type="caution">
    <text evidence="9">The sequence shown here is derived from an EMBL/GenBank/DDBJ whole genome shotgun (WGS) entry which is preliminary data.</text>
</comment>
<evidence type="ECO:0000256" key="8">
    <source>
        <dbReference type="SAM" id="MobiDB-lite"/>
    </source>
</evidence>
<feature type="region of interest" description="Disordered" evidence="8">
    <location>
        <begin position="285"/>
        <end position="325"/>
    </location>
</feature>
<comment type="subcellular location">
    <subcellularLocation>
        <location evidence="7">Cell membrane</location>
        <topology evidence="7">Multi-pass membrane protein</topology>
    </subcellularLocation>
    <subcellularLocation>
        <location evidence="1">Membrane</location>
        <topology evidence="1">Multi-pass membrane protein</topology>
    </subcellularLocation>
</comment>
<dbReference type="RefSeq" id="WP_180892660.1">
    <property type="nucleotide sequence ID" value="NZ_JACCKD010000003.1"/>
</dbReference>
<feature type="compositionally biased region" description="Basic residues" evidence="8">
    <location>
        <begin position="9"/>
        <end position="22"/>
    </location>
</feature>
<evidence type="ECO:0000256" key="7">
    <source>
        <dbReference type="HAMAP-Rule" id="MF_00902"/>
    </source>
</evidence>
<dbReference type="PANTHER" id="PTHR30371">
    <property type="entry name" value="SEC-INDEPENDENT PROTEIN TRANSLOCASE PROTEIN TATC"/>
    <property type="match status" value="1"/>
</dbReference>
<evidence type="ECO:0000256" key="6">
    <source>
        <dbReference type="ARBA" id="ARBA00023136"/>
    </source>
</evidence>
<dbReference type="InterPro" id="IPR019820">
    <property type="entry name" value="Sec-indep_translocase_CS"/>
</dbReference>
<dbReference type="GO" id="GO:0065002">
    <property type="term" value="P:intracellular protein transmembrane transport"/>
    <property type="evidence" value="ECO:0007669"/>
    <property type="project" value="TreeGrafter"/>
</dbReference>
<dbReference type="GO" id="GO:0033281">
    <property type="term" value="C:TAT protein transport complex"/>
    <property type="evidence" value="ECO:0007669"/>
    <property type="project" value="UniProtKB-UniRule"/>
</dbReference>
<dbReference type="NCBIfam" id="TIGR00945">
    <property type="entry name" value="tatC"/>
    <property type="match status" value="1"/>
</dbReference>
<name>A0A838A8Q1_9PSEU</name>
<organism evidence="9 10">
    <name type="scientific">Haloechinothrix aidingensis</name>
    <dbReference type="NCBI Taxonomy" id="2752311"/>
    <lineage>
        <taxon>Bacteria</taxon>
        <taxon>Bacillati</taxon>
        <taxon>Actinomycetota</taxon>
        <taxon>Actinomycetes</taxon>
        <taxon>Pseudonocardiales</taxon>
        <taxon>Pseudonocardiaceae</taxon>
        <taxon>Haloechinothrix</taxon>
    </lineage>
</organism>
<evidence type="ECO:0000256" key="4">
    <source>
        <dbReference type="ARBA" id="ARBA00022989"/>
    </source>
</evidence>
<comment type="function">
    <text evidence="7">Part of the twin-arginine translocation (Tat) system that transports large folded proteins containing a characteristic twin-arginine motif in their signal peptide across membranes. Together with TatB, TatC is part of a receptor directly interacting with Tat signal peptides.</text>
</comment>
<dbReference type="Proteomes" id="UP000582974">
    <property type="component" value="Unassembled WGS sequence"/>
</dbReference>
<evidence type="ECO:0000313" key="10">
    <source>
        <dbReference type="Proteomes" id="UP000582974"/>
    </source>
</evidence>
<dbReference type="PRINTS" id="PR01840">
    <property type="entry name" value="TATCFAMILY"/>
</dbReference>
<keyword evidence="10" id="KW-1185">Reference proteome</keyword>
<keyword evidence="6 7" id="KW-0472">Membrane</keyword>
<sequence length="325" mass="35599">MSADATSKRTTRRDARRRRSRRYNPDGSMTLIEHVYDFRRRLLYALLVVVAGGAIGFAWFGMSVGPLPALGDVIKGPYCDIPEEARLDTGDGCQLLQTAPFEAFMIQLKVGIAAGMVLTAPLWLYQIWAFLAPGLYQWERKYARVFVCVASLLFALGAALALVIVPLALGVLVGFGGDTFMTALRGQEYISFILALLVIFGISFELPLLIVMLNKVGVVQYEQLKRWRRGIIAALFVFAAFVTPTDPFSMIALACALTGLFELAIQLARMHDRKLERQRVAEGFDGLSDDEAAPFTYTPTSSAGEDPAEQPGPDSSSGGRTDDVT</sequence>
<feature type="transmembrane region" description="Helical" evidence="7">
    <location>
        <begin position="143"/>
        <end position="169"/>
    </location>
</feature>
<dbReference type="GO" id="GO:0043953">
    <property type="term" value="P:protein transport by the Tat complex"/>
    <property type="evidence" value="ECO:0007669"/>
    <property type="project" value="UniProtKB-UniRule"/>
</dbReference>
<comment type="subunit">
    <text evidence="7">The Tat system comprises two distinct complexes: a TatABC complex, containing multiple copies of TatA, TatB and TatC subunits, and a separate TatA complex, containing only TatA subunits. Substrates initially bind to the TatABC complex, which probably triggers association of the separate TatA complex to form the active translocon.</text>
</comment>
<protein>
    <recommendedName>
        <fullName evidence="7">Sec-independent protein translocase protein TatC</fullName>
    </recommendedName>
</protein>
<dbReference type="EMBL" id="JACCKD010000003">
    <property type="protein sequence ID" value="MBA0125825.1"/>
    <property type="molecule type" value="Genomic_DNA"/>
</dbReference>
<dbReference type="HAMAP" id="MF_00902">
    <property type="entry name" value="TatC"/>
    <property type="match status" value="1"/>
</dbReference>
<dbReference type="PANTHER" id="PTHR30371:SF0">
    <property type="entry name" value="SEC-INDEPENDENT PROTEIN TRANSLOCASE PROTEIN TATC, CHLOROPLASTIC-RELATED"/>
    <property type="match status" value="1"/>
</dbReference>
<evidence type="ECO:0000256" key="5">
    <source>
        <dbReference type="ARBA" id="ARBA00023010"/>
    </source>
</evidence>
<keyword evidence="5 7" id="KW-0811">Translocation</keyword>
<evidence type="ECO:0000256" key="2">
    <source>
        <dbReference type="ARBA" id="ARBA00022692"/>
    </source>
</evidence>
<gene>
    <name evidence="7 9" type="primary">tatC</name>
    <name evidence="9" type="ORF">H0B56_09755</name>
</gene>
<evidence type="ECO:0000256" key="1">
    <source>
        <dbReference type="ARBA" id="ARBA00004141"/>
    </source>
</evidence>
<keyword evidence="4 7" id="KW-1133">Transmembrane helix</keyword>
<feature type="region of interest" description="Disordered" evidence="8">
    <location>
        <begin position="1"/>
        <end position="22"/>
    </location>
</feature>
<comment type="similarity">
    <text evidence="7">Belongs to the TatC family.</text>
</comment>
<keyword evidence="3 7" id="KW-0653">Protein transport</keyword>
<evidence type="ECO:0000313" key="9">
    <source>
        <dbReference type="EMBL" id="MBA0125825.1"/>
    </source>
</evidence>
<accession>A0A838A8Q1</accession>
<dbReference type="Pfam" id="PF00902">
    <property type="entry name" value="TatC"/>
    <property type="match status" value="1"/>
</dbReference>
<feature type="transmembrane region" description="Helical" evidence="7">
    <location>
        <begin position="226"/>
        <end position="242"/>
    </location>
</feature>
<proteinExistence type="inferred from homology"/>
<reference evidence="9 10" key="1">
    <citation type="submission" date="2020-07" db="EMBL/GenBank/DDBJ databases">
        <title>Genome of Haloechinothrix sp.</title>
        <authorList>
            <person name="Tang S.-K."/>
            <person name="Yang L."/>
            <person name="Zhu W.-Y."/>
        </authorList>
    </citation>
    <scope>NUCLEOTIDE SEQUENCE [LARGE SCALE GENOMIC DNA]</scope>
    <source>
        <strain evidence="9 10">YIM 98757</strain>
    </source>
</reference>
<comment type="caution">
    <text evidence="7">Lacks conserved residue(s) required for the propagation of feature annotation.</text>
</comment>
<feature type="transmembrane region" description="Helical" evidence="7">
    <location>
        <begin position="110"/>
        <end position="131"/>
    </location>
</feature>
<feature type="transmembrane region" description="Helical" evidence="7">
    <location>
        <begin position="189"/>
        <end position="214"/>
    </location>
</feature>
<dbReference type="GO" id="GO:0009977">
    <property type="term" value="F:proton motive force dependent protein transmembrane transporter activity"/>
    <property type="evidence" value="ECO:0007669"/>
    <property type="project" value="TreeGrafter"/>
</dbReference>
<dbReference type="PROSITE" id="PS01218">
    <property type="entry name" value="TATC"/>
    <property type="match status" value="1"/>
</dbReference>
<dbReference type="AlphaFoldDB" id="A0A838A8Q1"/>
<feature type="transmembrane region" description="Helical" evidence="7">
    <location>
        <begin position="42"/>
        <end position="62"/>
    </location>
</feature>
<keyword evidence="7" id="KW-1003">Cell membrane</keyword>
<keyword evidence="7" id="KW-0813">Transport</keyword>
<keyword evidence="2 7" id="KW-0812">Transmembrane</keyword>